<organism evidence="2 3">
    <name type="scientific">[Brevibacterium] flavum</name>
    <dbReference type="NCBI Taxonomy" id="92706"/>
    <lineage>
        <taxon>Bacteria</taxon>
        <taxon>Bacillati</taxon>
        <taxon>Actinomycetota</taxon>
        <taxon>Actinomycetes</taxon>
        <taxon>Mycobacteriales</taxon>
        <taxon>Corynebacteriaceae</taxon>
        <taxon>Corynebacterium</taxon>
    </lineage>
</organism>
<dbReference type="PATRIC" id="fig|92706.3.peg.1121"/>
<dbReference type="EMBL" id="CP011309">
    <property type="protein sequence ID" value="AKF27030.1"/>
    <property type="molecule type" value="Genomic_DNA"/>
</dbReference>
<dbReference type="RefSeq" id="WP_003863662.1">
    <property type="nucleotide sequence ID" value="NZ_CP011309.1"/>
</dbReference>
<dbReference type="PANTHER" id="PTHR48098:SF1">
    <property type="entry name" value="DIACYLGLYCEROL ACYLTRANSFERASE_MYCOLYLTRANSFERASE AG85A"/>
    <property type="match status" value="1"/>
</dbReference>
<dbReference type="AlphaFoldDB" id="A0A0F6WQA2"/>
<feature type="transmembrane region" description="Helical" evidence="1">
    <location>
        <begin position="72"/>
        <end position="91"/>
    </location>
</feature>
<dbReference type="InterPro" id="IPR050583">
    <property type="entry name" value="Mycobacterial_A85_antigen"/>
</dbReference>
<dbReference type="InterPro" id="IPR029058">
    <property type="entry name" value="AB_hydrolase_fold"/>
</dbReference>
<sequence>MNEWRTVSLVDSTALTVIISVAVFTSAVALLGVVKKRSRWRVLGALISSAVLTSGAWVVIEKLWKPFPDPNPWTIYLSAGLAVFPLLSILFRTGRTRILMATLTVIALVNTAAVINVIYQPYPTLGSFNPVPTAVSMSYADFESQTTAPTMDDREVGALVQVPLAGTTDDSTSDFDARDAYAYIPPAYWDNPSLQLPVLVLMPGNPGQPDQWFSSGNADQTADNFQATHDGISPIVISVDGTGSFSGNPACVDSDAQSVMTYLSHDVPMLIKQKFRVNQDQRTWTIGGLSYGGTCALQIMTNHPEAYGSFLDFSGQKEPTLGTRQQTVDQLFGGDEDAFKAVNPEDLLNQAISSGAHTYSGISGKFIAGSNDKSAVSALSHLDNLSNQAGMSTTFDTVAGGHSFQVWRVALANTFDWVAKRGGLQV</sequence>
<evidence type="ECO:0000313" key="3">
    <source>
        <dbReference type="Proteomes" id="UP000034037"/>
    </source>
</evidence>
<keyword evidence="3" id="KW-1185">Reference proteome</keyword>
<accession>A0A0F6WQA2</accession>
<dbReference type="PANTHER" id="PTHR48098">
    <property type="entry name" value="ENTEROCHELIN ESTERASE-RELATED"/>
    <property type="match status" value="1"/>
</dbReference>
<dbReference type="InterPro" id="IPR000801">
    <property type="entry name" value="Esterase-like"/>
</dbReference>
<dbReference type="GO" id="GO:0016747">
    <property type="term" value="F:acyltransferase activity, transferring groups other than amino-acyl groups"/>
    <property type="evidence" value="ECO:0007669"/>
    <property type="project" value="TreeGrafter"/>
</dbReference>
<feature type="transmembrane region" description="Helical" evidence="1">
    <location>
        <begin position="98"/>
        <end position="119"/>
    </location>
</feature>
<feature type="transmembrane region" description="Helical" evidence="1">
    <location>
        <begin position="12"/>
        <end position="33"/>
    </location>
</feature>
<protein>
    <recommendedName>
        <fullName evidence="4">Esterase</fullName>
    </recommendedName>
</protein>
<evidence type="ECO:0008006" key="4">
    <source>
        <dbReference type="Google" id="ProtNLM"/>
    </source>
</evidence>
<proteinExistence type="predicted"/>
<dbReference type="Proteomes" id="UP000034037">
    <property type="component" value="Chromosome"/>
</dbReference>
<feature type="transmembrane region" description="Helical" evidence="1">
    <location>
        <begin position="40"/>
        <end position="60"/>
    </location>
</feature>
<dbReference type="SUPFAM" id="SSF53474">
    <property type="entry name" value="alpha/beta-Hydrolases"/>
    <property type="match status" value="1"/>
</dbReference>
<reference evidence="2 3" key="1">
    <citation type="submission" date="2015-04" db="EMBL/GenBank/DDBJ databases">
        <title>Complete Genome Sequence of Brevibacterium flavum ATCC 15168.</title>
        <authorList>
            <person name="Ahn J."/>
            <person name="Park G."/>
            <person name="Jeon W."/>
            <person name="Jang Y."/>
            <person name="Jang M."/>
            <person name="Lee H."/>
            <person name="Lee H."/>
        </authorList>
    </citation>
    <scope>NUCLEOTIDE SEQUENCE [LARGE SCALE GENOMIC DNA]</scope>
    <source>
        <strain evidence="2 3">ATCC 15168</strain>
    </source>
</reference>
<dbReference type="Gene3D" id="3.40.50.1820">
    <property type="entry name" value="alpha/beta hydrolase"/>
    <property type="match status" value="1"/>
</dbReference>
<keyword evidence="1" id="KW-0812">Transmembrane</keyword>
<evidence type="ECO:0000256" key="1">
    <source>
        <dbReference type="SAM" id="Phobius"/>
    </source>
</evidence>
<evidence type="ECO:0000313" key="2">
    <source>
        <dbReference type="EMBL" id="AKF27030.1"/>
    </source>
</evidence>
<dbReference type="Pfam" id="PF00756">
    <property type="entry name" value="Esterase"/>
    <property type="match status" value="1"/>
</dbReference>
<name>A0A0F6WQA2_9CORY</name>
<keyword evidence="1" id="KW-0472">Membrane</keyword>
<gene>
    <name evidence="2" type="ORF">YH66_05410</name>
</gene>
<dbReference type="HOGENOM" id="CLU_037947_2_0_11"/>
<keyword evidence="1" id="KW-1133">Transmembrane helix</keyword>